<dbReference type="PANTHER" id="PTHR43712:SF1">
    <property type="entry name" value="HYPOTHETICAL O-METHYLTRANSFERASE (EUROFUNG)-RELATED"/>
    <property type="match status" value="1"/>
</dbReference>
<dbReference type="PANTHER" id="PTHR43712">
    <property type="entry name" value="PUTATIVE (AFU_ORTHOLOGUE AFUA_4G14580)-RELATED"/>
    <property type="match status" value="1"/>
</dbReference>
<accession>A0A8H4GUH1</accession>
<evidence type="ECO:0008006" key="9">
    <source>
        <dbReference type="Google" id="ProtNLM"/>
    </source>
</evidence>
<evidence type="ECO:0000313" key="8">
    <source>
        <dbReference type="Proteomes" id="UP000653565"/>
    </source>
</evidence>
<dbReference type="InterPro" id="IPR029063">
    <property type="entry name" value="SAM-dependent_MTases_sf"/>
</dbReference>
<dbReference type="SUPFAM" id="SSF46785">
    <property type="entry name" value="Winged helix' DNA-binding domain"/>
    <property type="match status" value="1"/>
</dbReference>
<evidence type="ECO:0000256" key="3">
    <source>
        <dbReference type="ARBA" id="ARBA00022691"/>
    </source>
</evidence>
<dbReference type="AlphaFoldDB" id="A0A8H4GUH1"/>
<dbReference type="PROSITE" id="PS51683">
    <property type="entry name" value="SAM_OMT_II"/>
    <property type="match status" value="1"/>
</dbReference>
<keyword evidence="8" id="KW-1185">Reference proteome</keyword>
<dbReference type="Pfam" id="PF00891">
    <property type="entry name" value="Methyltransf_2"/>
    <property type="match status" value="1"/>
</dbReference>
<keyword evidence="2" id="KW-0808">Transferase</keyword>
<feature type="domain" description="O-methyltransferase C-terminal" evidence="5">
    <location>
        <begin position="190"/>
        <end position="374"/>
    </location>
</feature>
<dbReference type="GO" id="GO:0046983">
    <property type="term" value="F:protein dimerization activity"/>
    <property type="evidence" value="ECO:0007669"/>
    <property type="project" value="InterPro"/>
</dbReference>
<evidence type="ECO:0000256" key="2">
    <source>
        <dbReference type="ARBA" id="ARBA00022679"/>
    </source>
</evidence>
<comment type="caution">
    <text evidence="7">The sequence shown here is derived from an EMBL/GenBank/DDBJ whole genome shotgun (WGS) entry which is preliminary data.</text>
</comment>
<keyword evidence="1" id="KW-0489">Methyltransferase</keyword>
<evidence type="ECO:0000259" key="6">
    <source>
        <dbReference type="Pfam" id="PF08100"/>
    </source>
</evidence>
<sequence>MTFPSNVEPSSREVFAIINVLKESIARYETAPENTKALEDILSASGKLGRATADPQALLRRFNFQPLQNACVRIAIEMQLFEKLPVSKSFTCQELAISGGYDVEFTTRIVRGLAAGDVLEEVGESTYRQTRLSRLWARPEARDYTIHQWENFQTPIWSSIDYFRKFGFQSPTDPRNSPITFAMGGRDKSLFDILEEEPRRLEIFKNAMKSLAVPVSAYRFDKLQPGRDDILLVDVGGGRGHTIQEICSSYPNINGRLVLQDLKGTFNELKTDEFDGRVEFQPYNFLEGIQPVQGAAAYLYKLVFHDWSDAYCHRILANLAPSMSRNSRLLICDKILPERSPDSHHVLSDINMLFIAGKERTGTEWSQLLDKAGYVLTKIHWLSKPGYGMIEAALKEASF</sequence>
<proteinExistence type="predicted"/>
<dbReference type="InterPro" id="IPR016461">
    <property type="entry name" value="COMT-like"/>
</dbReference>
<dbReference type="SUPFAM" id="SSF53335">
    <property type="entry name" value="S-adenosyl-L-methionine-dependent methyltransferases"/>
    <property type="match status" value="1"/>
</dbReference>
<gene>
    <name evidence="7" type="ORF">CNMCM6805_002148</name>
</gene>
<dbReference type="PIRSF" id="PIRSF005739">
    <property type="entry name" value="O-mtase"/>
    <property type="match status" value="1"/>
</dbReference>
<dbReference type="Pfam" id="PF08100">
    <property type="entry name" value="Dimerisation"/>
    <property type="match status" value="1"/>
</dbReference>
<dbReference type="GO" id="GO:0044550">
    <property type="term" value="P:secondary metabolite biosynthetic process"/>
    <property type="evidence" value="ECO:0007669"/>
    <property type="project" value="UniProtKB-ARBA"/>
</dbReference>
<feature type="domain" description="O-methyltransferase dimerisation" evidence="6">
    <location>
        <begin position="70"/>
        <end position="137"/>
    </location>
</feature>
<reference evidence="7" key="1">
    <citation type="journal article" date="2020" name="bioRxiv">
        <title>Genomic and phenotypic heterogeneity of clinical isolates of the human pathogens Aspergillus fumigatus, Aspergillus lentulus and Aspergillus fumigatiaffinis.</title>
        <authorList>
            <person name="dos Santos R.A.C."/>
            <person name="Steenwyk J.L."/>
            <person name="Rivero-Menendez O."/>
            <person name="Mead M.E."/>
            <person name="Silva L.P."/>
            <person name="Bastos R.W."/>
            <person name="Alastruey-Izquierdo A."/>
            <person name="Goldman G.H."/>
            <person name="Rokas A."/>
        </authorList>
    </citation>
    <scope>NUCLEOTIDE SEQUENCE</scope>
    <source>
        <strain evidence="7">CNM-CM6805</strain>
    </source>
</reference>
<feature type="active site" description="Proton acceptor" evidence="4">
    <location>
        <position position="305"/>
    </location>
</feature>
<evidence type="ECO:0000256" key="1">
    <source>
        <dbReference type="ARBA" id="ARBA00022603"/>
    </source>
</evidence>
<evidence type="ECO:0000259" key="5">
    <source>
        <dbReference type="Pfam" id="PF00891"/>
    </source>
</evidence>
<dbReference type="Proteomes" id="UP000653565">
    <property type="component" value="Unassembled WGS sequence"/>
</dbReference>
<evidence type="ECO:0000256" key="4">
    <source>
        <dbReference type="PIRSR" id="PIRSR005739-1"/>
    </source>
</evidence>
<name>A0A8H4GUH1_9EURO</name>
<dbReference type="Gene3D" id="3.40.50.150">
    <property type="entry name" value="Vaccinia Virus protein VP39"/>
    <property type="match status" value="1"/>
</dbReference>
<organism evidence="7 8">
    <name type="scientific">Aspergillus fumigatiaffinis</name>
    <dbReference type="NCBI Taxonomy" id="340414"/>
    <lineage>
        <taxon>Eukaryota</taxon>
        <taxon>Fungi</taxon>
        <taxon>Dikarya</taxon>
        <taxon>Ascomycota</taxon>
        <taxon>Pezizomycotina</taxon>
        <taxon>Eurotiomycetes</taxon>
        <taxon>Eurotiomycetidae</taxon>
        <taxon>Eurotiales</taxon>
        <taxon>Aspergillaceae</taxon>
        <taxon>Aspergillus</taxon>
        <taxon>Aspergillus subgen. Fumigati</taxon>
    </lineage>
</organism>
<dbReference type="InterPro" id="IPR036388">
    <property type="entry name" value="WH-like_DNA-bd_sf"/>
</dbReference>
<dbReference type="GO" id="GO:0032259">
    <property type="term" value="P:methylation"/>
    <property type="evidence" value="ECO:0007669"/>
    <property type="project" value="UniProtKB-KW"/>
</dbReference>
<dbReference type="EMBL" id="JAAAPX010000151">
    <property type="protein sequence ID" value="KAF4228493.1"/>
    <property type="molecule type" value="Genomic_DNA"/>
</dbReference>
<reference evidence="7" key="2">
    <citation type="submission" date="2020-04" db="EMBL/GenBank/DDBJ databases">
        <authorList>
            <person name="Santos R.A.C."/>
            <person name="Steenwyk J.L."/>
            <person name="Rivero-Menendez O."/>
            <person name="Mead M.E."/>
            <person name="Silva L.P."/>
            <person name="Bastos R.W."/>
            <person name="Alastruey-Izquierdo A."/>
            <person name="Goldman G.H."/>
            <person name="Rokas A."/>
        </authorList>
    </citation>
    <scope>NUCLEOTIDE SEQUENCE</scope>
    <source>
        <strain evidence="7">CNM-CM6805</strain>
    </source>
</reference>
<keyword evidence="3" id="KW-0949">S-adenosyl-L-methionine</keyword>
<dbReference type="InterPro" id="IPR001077">
    <property type="entry name" value="COMT_C"/>
</dbReference>
<evidence type="ECO:0000313" key="7">
    <source>
        <dbReference type="EMBL" id="KAF4228493.1"/>
    </source>
</evidence>
<dbReference type="InterPro" id="IPR012967">
    <property type="entry name" value="COMT_dimerisation"/>
</dbReference>
<protein>
    <recommendedName>
        <fullName evidence="9">O-methyltransferase</fullName>
    </recommendedName>
</protein>
<dbReference type="InterPro" id="IPR036390">
    <property type="entry name" value="WH_DNA-bd_sf"/>
</dbReference>
<dbReference type="GO" id="GO:0008171">
    <property type="term" value="F:O-methyltransferase activity"/>
    <property type="evidence" value="ECO:0007669"/>
    <property type="project" value="InterPro"/>
</dbReference>
<dbReference type="Gene3D" id="1.10.10.10">
    <property type="entry name" value="Winged helix-like DNA-binding domain superfamily/Winged helix DNA-binding domain"/>
    <property type="match status" value="1"/>
</dbReference>